<sequence>MSKSRTLRLKRLRKVGRTARIESSEDKVEIKKAVSTAEVTIVSATITTTVDELTLAQTLIKIKEAKPKAVTAAATITTTTITRPKARGVVVQEPSEFRTTTSSSQTSQLP</sequence>
<proteinExistence type="predicted"/>
<dbReference type="EMBL" id="BQNB010019336">
    <property type="protein sequence ID" value="GJT84199.1"/>
    <property type="molecule type" value="Genomic_DNA"/>
</dbReference>
<keyword evidence="3" id="KW-1185">Reference proteome</keyword>
<protein>
    <submittedName>
        <fullName evidence="2">Uncharacterized protein</fullName>
    </submittedName>
</protein>
<name>A0ABQ5H9B9_9ASTR</name>
<organism evidence="2 3">
    <name type="scientific">Tanacetum coccineum</name>
    <dbReference type="NCBI Taxonomy" id="301880"/>
    <lineage>
        <taxon>Eukaryota</taxon>
        <taxon>Viridiplantae</taxon>
        <taxon>Streptophyta</taxon>
        <taxon>Embryophyta</taxon>
        <taxon>Tracheophyta</taxon>
        <taxon>Spermatophyta</taxon>
        <taxon>Magnoliopsida</taxon>
        <taxon>eudicotyledons</taxon>
        <taxon>Gunneridae</taxon>
        <taxon>Pentapetalae</taxon>
        <taxon>asterids</taxon>
        <taxon>campanulids</taxon>
        <taxon>Asterales</taxon>
        <taxon>Asteraceae</taxon>
        <taxon>Asteroideae</taxon>
        <taxon>Anthemideae</taxon>
        <taxon>Anthemidinae</taxon>
        <taxon>Tanacetum</taxon>
    </lineage>
</organism>
<gene>
    <name evidence="2" type="ORF">Tco_1058541</name>
</gene>
<evidence type="ECO:0000256" key="1">
    <source>
        <dbReference type="SAM" id="MobiDB-lite"/>
    </source>
</evidence>
<dbReference type="Proteomes" id="UP001151760">
    <property type="component" value="Unassembled WGS sequence"/>
</dbReference>
<reference evidence="2" key="2">
    <citation type="submission" date="2022-01" db="EMBL/GenBank/DDBJ databases">
        <authorList>
            <person name="Yamashiro T."/>
            <person name="Shiraishi A."/>
            <person name="Satake H."/>
            <person name="Nakayama K."/>
        </authorList>
    </citation>
    <scope>NUCLEOTIDE SEQUENCE</scope>
</reference>
<evidence type="ECO:0000313" key="3">
    <source>
        <dbReference type="Proteomes" id="UP001151760"/>
    </source>
</evidence>
<comment type="caution">
    <text evidence="2">The sequence shown here is derived from an EMBL/GenBank/DDBJ whole genome shotgun (WGS) entry which is preliminary data.</text>
</comment>
<evidence type="ECO:0000313" key="2">
    <source>
        <dbReference type="EMBL" id="GJT84199.1"/>
    </source>
</evidence>
<feature type="region of interest" description="Disordered" evidence="1">
    <location>
        <begin position="89"/>
        <end position="110"/>
    </location>
</feature>
<accession>A0ABQ5H9B9</accession>
<feature type="compositionally biased region" description="Low complexity" evidence="1">
    <location>
        <begin position="99"/>
        <end position="110"/>
    </location>
</feature>
<reference evidence="2" key="1">
    <citation type="journal article" date="2022" name="Int. J. Mol. Sci.">
        <title>Draft Genome of Tanacetum Coccineum: Genomic Comparison of Closely Related Tanacetum-Family Plants.</title>
        <authorList>
            <person name="Yamashiro T."/>
            <person name="Shiraishi A."/>
            <person name="Nakayama K."/>
            <person name="Satake H."/>
        </authorList>
    </citation>
    <scope>NUCLEOTIDE SEQUENCE</scope>
</reference>